<evidence type="ECO:0000313" key="2">
    <source>
        <dbReference type="Proteomes" id="UP000053097"/>
    </source>
</evidence>
<gene>
    <name evidence="1" type="ORF">X777_04725</name>
</gene>
<dbReference type="EMBL" id="KK107039">
    <property type="protein sequence ID" value="EZA61914.1"/>
    <property type="molecule type" value="Genomic_DNA"/>
</dbReference>
<feature type="non-terminal residue" evidence="1">
    <location>
        <position position="1"/>
    </location>
</feature>
<reference evidence="1 2" key="1">
    <citation type="journal article" date="2014" name="Curr. Biol.">
        <title>The genome of the clonal raider ant Cerapachys biroi.</title>
        <authorList>
            <person name="Oxley P.R."/>
            <person name="Ji L."/>
            <person name="Fetter-Pruneda I."/>
            <person name="McKenzie S.K."/>
            <person name="Li C."/>
            <person name="Hu H."/>
            <person name="Zhang G."/>
            <person name="Kronauer D.J."/>
        </authorList>
    </citation>
    <scope>NUCLEOTIDE SEQUENCE [LARGE SCALE GENOMIC DNA]</scope>
</reference>
<dbReference type="Proteomes" id="UP000053097">
    <property type="component" value="Unassembled WGS sequence"/>
</dbReference>
<sequence>NAVNFRKNVSTADLNLTLQGYEFDHPSTFWALLTSE</sequence>
<dbReference type="AlphaFoldDB" id="A0A026X3E1"/>
<evidence type="ECO:0000313" key="1">
    <source>
        <dbReference type="EMBL" id="EZA61914.1"/>
    </source>
</evidence>
<protein>
    <submittedName>
        <fullName evidence="1">Uncharacterized protein</fullName>
    </submittedName>
</protein>
<accession>A0A026X3E1</accession>
<name>A0A026X3E1_OOCBI</name>
<organism evidence="1 2">
    <name type="scientific">Ooceraea biroi</name>
    <name type="common">Clonal raider ant</name>
    <name type="synonym">Cerapachys biroi</name>
    <dbReference type="NCBI Taxonomy" id="2015173"/>
    <lineage>
        <taxon>Eukaryota</taxon>
        <taxon>Metazoa</taxon>
        <taxon>Ecdysozoa</taxon>
        <taxon>Arthropoda</taxon>
        <taxon>Hexapoda</taxon>
        <taxon>Insecta</taxon>
        <taxon>Pterygota</taxon>
        <taxon>Neoptera</taxon>
        <taxon>Endopterygota</taxon>
        <taxon>Hymenoptera</taxon>
        <taxon>Apocrita</taxon>
        <taxon>Aculeata</taxon>
        <taxon>Formicoidea</taxon>
        <taxon>Formicidae</taxon>
        <taxon>Dorylinae</taxon>
        <taxon>Ooceraea</taxon>
    </lineage>
</organism>
<keyword evidence="2" id="KW-1185">Reference proteome</keyword>
<proteinExistence type="predicted"/>